<dbReference type="Pfam" id="PF09972">
    <property type="entry name" value="DUF2207"/>
    <property type="match status" value="1"/>
</dbReference>
<keyword evidence="2" id="KW-0472">Membrane</keyword>
<gene>
    <name evidence="5" type="ORF">UFOPK1493_01687</name>
</gene>
<dbReference type="InterPro" id="IPR048389">
    <property type="entry name" value="YciQ-like_C"/>
</dbReference>
<dbReference type="InterPro" id="IPR018702">
    <property type="entry name" value="DUF2207"/>
</dbReference>
<evidence type="ECO:0000256" key="1">
    <source>
        <dbReference type="SAM" id="MobiDB-lite"/>
    </source>
</evidence>
<dbReference type="Pfam" id="PF20990">
    <property type="entry name" value="DUF2207_C"/>
    <property type="match status" value="1"/>
</dbReference>
<feature type="domain" description="Predicted membrane protein YciQ-like C-terminal" evidence="4">
    <location>
        <begin position="324"/>
        <end position="555"/>
    </location>
</feature>
<feature type="compositionally biased region" description="Gly residues" evidence="1">
    <location>
        <begin position="611"/>
        <end position="632"/>
    </location>
</feature>
<feature type="transmembrane region" description="Helical" evidence="2">
    <location>
        <begin position="458"/>
        <end position="477"/>
    </location>
</feature>
<name>A0A6J6D780_9ZZZZ</name>
<feature type="transmembrane region" description="Helical" evidence="2">
    <location>
        <begin position="292"/>
        <end position="312"/>
    </location>
</feature>
<dbReference type="AlphaFoldDB" id="A0A6J6D780"/>
<keyword evidence="2" id="KW-0812">Transmembrane</keyword>
<evidence type="ECO:0000313" key="5">
    <source>
        <dbReference type="EMBL" id="CAB4559687.1"/>
    </source>
</evidence>
<organism evidence="5">
    <name type="scientific">freshwater metagenome</name>
    <dbReference type="NCBI Taxonomy" id="449393"/>
    <lineage>
        <taxon>unclassified sequences</taxon>
        <taxon>metagenomes</taxon>
        <taxon>ecological metagenomes</taxon>
    </lineage>
</organism>
<reference evidence="5" key="1">
    <citation type="submission" date="2020-05" db="EMBL/GenBank/DDBJ databases">
        <authorList>
            <person name="Chiriac C."/>
            <person name="Salcher M."/>
            <person name="Ghai R."/>
            <person name="Kavagutti S V."/>
        </authorList>
    </citation>
    <scope>NUCLEOTIDE SEQUENCE</scope>
</reference>
<keyword evidence="2" id="KW-1133">Transmembrane helix</keyword>
<evidence type="ECO:0000259" key="4">
    <source>
        <dbReference type="Pfam" id="PF20990"/>
    </source>
</evidence>
<feature type="transmembrane region" description="Helical" evidence="2">
    <location>
        <begin position="34"/>
        <end position="54"/>
    </location>
</feature>
<feature type="transmembrane region" description="Helical" evidence="2">
    <location>
        <begin position="483"/>
        <end position="500"/>
    </location>
</feature>
<proteinExistence type="predicted"/>
<evidence type="ECO:0000259" key="3">
    <source>
        <dbReference type="Pfam" id="PF09972"/>
    </source>
</evidence>
<protein>
    <submittedName>
        <fullName evidence="5">Unannotated protein</fullName>
    </submittedName>
</protein>
<feature type="region of interest" description="Disordered" evidence="1">
    <location>
        <begin position="598"/>
        <end position="632"/>
    </location>
</feature>
<sequence>MAGGERRGRDVGTTGAVLNAGTPHGSRFAHIAPAVLLAAAAVGAIAALLLPAAAGPGTGATTASAAATSFRIESWEATAALRSDGRMFVTERLTYVFDGGPFESRIRSFGRDADQIDDFAAADPAGPLEVIPPERSISGDWEWKLRRPTSDARVVFTLTYSATDVLGYGSDVTDLEWTAVGTEHPGIGFARLTVTFPTPLPPAPEGVADDDATVLRGFAHGPLDGRVEVSTSTVTATWDDVDAGRFLEVRAVAPATAFTIVGGEPRLADILAEERRRQRADDDARDDRRDGWLLSAALAGIAAVGIAALWLVGGREGRSREVQGEYWREPLDDPPAVALTNLRRGTVDEGHVIAGTLVDLAQRGYLRIVGETEERFGPDRTVHRYLWLGKALGPEVRPFERDLLEMVFRGTTETTSEELNDWARSNQTTAKKMLDGISAGVMGEYRARGYADESNGRLVGLLVGICAGVAIAAWLVTERTGHGVGWWGVAIAAALFGVGARPLSSRNQASIEAAAKTEGLKKYLEDFSRLEDAPVGHLILWERYLVFAVALGVSADLVRGLNARLPGLLADPSFGTWYVPVHGGSRFDGFDRIETSGTSLASASTPSNSGNSGGGASGGGGGGFGGGGAGAR</sequence>
<evidence type="ECO:0000256" key="2">
    <source>
        <dbReference type="SAM" id="Phobius"/>
    </source>
</evidence>
<feature type="compositionally biased region" description="Low complexity" evidence="1">
    <location>
        <begin position="601"/>
        <end position="610"/>
    </location>
</feature>
<feature type="domain" description="DUF2207" evidence="3">
    <location>
        <begin position="71"/>
        <end position="252"/>
    </location>
</feature>
<accession>A0A6J6D780</accession>
<dbReference type="EMBL" id="CAEZSR010000054">
    <property type="protein sequence ID" value="CAB4559687.1"/>
    <property type="molecule type" value="Genomic_DNA"/>
</dbReference>